<sequence>MASSRSGDSIDSRRSSGSRDVDRRMSEARLKMLQEKLASEKQKAARNKYREVAGRDPDGGQIGDLDAEIQLARLRHTDLRNQMERERQLAEKLADRPRNSSVGHATRRSQSPRERRGDRFSEMMEMMMMQNSQVHNMILNQMLMKQTLGDSPSYRAAPSPPQPAQPMPIYIPMPTFPPYPPPQQQPQQIVEYRSKPGTPAAAAKAEEAKAVKKSSGPYPFPGTDNQQKLRWLAYAAFFVATLDRWTRENKFRPTNDFLFDLKLKEILETLHRIYKAPDGQLYNITISTVMGAEAAELTELLNSPKTLSIEDERSLTTELSYCIENTVFQITDIMPSSGILGTHRKSGIFEMMRTGNLYPRGYFYDMERKMLDFDEDGRTSKISDADGQMLIIGMFLTRALVETLYLKTEHYGMVDETSPKAERNTRLVASILMYIYRRLVGQLSTIDRGGNMSKAPLPELPPEMREVLYSDAEIKPVLKLIKKSLDYAEQLLMQWSQEYMSRLREAAF</sequence>
<evidence type="ECO:0000313" key="3">
    <source>
        <dbReference type="Proteomes" id="UP000215902"/>
    </source>
</evidence>
<dbReference type="OrthoDB" id="5969023at2759"/>
<feature type="region of interest" description="Disordered" evidence="1">
    <location>
        <begin position="1"/>
        <end position="63"/>
    </location>
</feature>
<name>A0A267F5H2_9PLAT</name>
<reference evidence="2 3" key="1">
    <citation type="submission" date="2017-06" db="EMBL/GenBank/DDBJ databases">
        <title>A platform for efficient transgenesis in Macrostomum lignano, a flatworm model organism for stem cell research.</title>
        <authorList>
            <person name="Berezikov E."/>
        </authorList>
    </citation>
    <scope>NUCLEOTIDE SEQUENCE [LARGE SCALE GENOMIC DNA]</scope>
    <source>
        <strain evidence="2">DV1</strain>
        <tissue evidence="2">Whole organism</tissue>
    </source>
</reference>
<feature type="region of interest" description="Disordered" evidence="1">
    <location>
        <begin position="200"/>
        <end position="219"/>
    </location>
</feature>
<dbReference type="Proteomes" id="UP000215902">
    <property type="component" value="Unassembled WGS sequence"/>
</dbReference>
<protein>
    <submittedName>
        <fullName evidence="2">Uncharacterized protein</fullName>
    </submittedName>
</protein>
<organism evidence="2 3">
    <name type="scientific">Macrostomum lignano</name>
    <dbReference type="NCBI Taxonomy" id="282301"/>
    <lineage>
        <taxon>Eukaryota</taxon>
        <taxon>Metazoa</taxon>
        <taxon>Spiralia</taxon>
        <taxon>Lophotrochozoa</taxon>
        <taxon>Platyhelminthes</taxon>
        <taxon>Rhabditophora</taxon>
        <taxon>Macrostomorpha</taxon>
        <taxon>Macrostomida</taxon>
        <taxon>Macrostomidae</taxon>
        <taxon>Macrostomum</taxon>
    </lineage>
</organism>
<feature type="compositionally biased region" description="Basic and acidic residues" evidence="1">
    <location>
        <begin position="84"/>
        <end position="98"/>
    </location>
</feature>
<feature type="region of interest" description="Disordered" evidence="1">
    <location>
        <begin position="84"/>
        <end position="117"/>
    </location>
</feature>
<evidence type="ECO:0000256" key="1">
    <source>
        <dbReference type="SAM" id="MobiDB-lite"/>
    </source>
</evidence>
<gene>
    <name evidence="2" type="ORF">BOX15_Mlig022147g1</name>
</gene>
<feature type="compositionally biased region" description="Basic and acidic residues" evidence="1">
    <location>
        <begin position="8"/>
        <end position="58"/>
    </location>
</feature>
<comment type="caution">
    <text evidence="2">The sequence shown here is derived from an EMBL/GenBank/DDBJ whole genome shotgun (WGS) entry which is preliminary data.</text>
</comment>
<dbReference type="STRING" id="282301.A0A267F5H2"/>
<dbReference type="EMBL" id="NIVC01001360">
    <property type="protein sequence ID" value="PAA68976.1"/>
    <property type="molecule type" value="Genomic_DNA"/>
</dbReference>
<proteinExistence type="predicted"/>
<evidence type="ECO:0000313" key="2">
    <source>
        <dbReference type="EMBL" id="PAA68976.1"/>
    </source>
</evidence>
<dbReference type="AlphaFoldDB" id="A0A267F5H2"/>
<accession>A0A267F5H2</accession>
<keyword evidence="3" id="KW-1185">Reference proteome</keyword>